<evidence type="ECO:0000313" key="3">
    <source>
        <dbReference type="RefSeq" id="XP_016512211.1"/>
    </source>
</evidence>
<dbReference type="GeneID" id="107829248"/>
<keyword evidence="2" id="KW-1185">Reference proteome</keyword>
<dbReference type="CDD" id="cd04480">
    <property type="entry name" value="RPA1_DBD_A_like"/>
    <property type="match status" value="1"/>
</dbReference>
<name>A0A1S4DFV1_TOBAC</name>
<dbReference type="Proteomes" id="UP000790787">
    <property type="component" value="Chromosome 1"/>
</dbReference>
<dbReference type="InterPro" id="IPR012340">
    <property type="entry name" value="NA-bd_OB-fold"/>
</dbReference>
<reference evidence="2" key="1">
    <citation type="journal article" date="2014" name="Nat. Commun.">
        <title>The tobacco genome sequence and its comparison with those of tomato and potato.</title>
        <authorList>
            <person name="Sierro N."/>
            <person name="Battey J.N."/>
            <person name="Ouadi S."/>
            <person name="Bakaher N."/>
            <person name="Bovet L."/>
            <person name="Willig A."/>
            <person name="Goepfert S."/>
            <person name="Peitsch M.C."/>
            <person name="Ivanov N.V."/>
        </authorList>
    </citation>
    <scope>NUCLEOTIDE SEQUENCE [LARGE SCALE GENOMIC DNA]</scope>
</reference>
<dbReference type="Pfam" id="PF02721">
    <property type="entry name" value="DUF223"/>
    <property type="match status" value="1"/>
</dbReference>
<dbReference type="OrthoDB" id="1305631at2759"/>
<dbReference type="RefSeq" id="XP_016512211.1">
    <property type="nucleotide sequence ID" value="XM_016656725.2"/>
</dbReference>
<dbReference type="AlphaFoldDB" id="A0A1S4DFV1"/>
<reference evidence="3" key="2">
    <citation type="submission" date="2025-08" db="UniProtKB">
        <authorList>
            <consortium name="RefSeq"/>
        </authorList>
    </citation>
    <scope>IDENTIFICATION</scope>
    <source>
        <tissue evidence="3">Leaf</tissue>
    </source>
</reference>
<gene>
    <name evidence="3" type="primary">LOC107829248</name>
</gene>
<feature type="domain" description="Replication protein A 70 kDa DNA-binding subunit B/D first OB fold" evidence="1">
    <location>
        <begin position="6"/>
        <end position="109"/>
    </location>
</feature>
<accession>A0A1S4DFV1</accession>
<organism evidence="2 3">
    <name type="scientific">Nicotiana tabacum</name>
    <name type="common">Common tobacco</name>
    <dbReference type="NCBI Taxonomy" id="4097"/>
    <lineage>
        <taxon>Eukaryota</taxon>
        <taxon>Viridiplantae</taxon>
        <taxon>Streptophyta</taxon>
        <taxon>Embryophyta</taxon>
        <taxon>Tracheophyta</taxon>
        <taxon>Spermatophyta</taxon>
        <taxon>Magnoliopsida</taxon>
        <taxon>eudicotyledons</taxon>
        <taxon>Gunneridae</taxon>
        <taxon>Pentapetalae</taxon>
        <taxon>asterids</taxon>
        <taxon>lamiids</taxon>
        <taxon>Solanales</taxon>
        <taxon>Solanaceae</taxon>
        <taxon>Nicotianoideae</taxon>
        <taxon>Nicotianeae</taxon>
        <taxon>Nicotiana</taxon>
    </lineage>
</organism>
<dbReference type="KEGG" id="nta:107829248"/>
<protein>
    <submittedName>
        <fullName evidence="3">Uncharacterized protein LOC107829248</fullName>
    </submittedName>
</protein>
<dbReference type="InterPro" id="IPR003871">
    <property type="entry name" value="RFA1B/D_OB_1st"/>
</dbReference>
<proteinExistence type="predicted"/>
<dbReference type="RefSeq" id="XP_016512211.1">
    <property type="nucleotide sequence ID" value="XM_016656725.1"/>
</dbReference>
<evidence type="ECO:0000313" key="2">
    <source>
        <dbReference type="Proteomes" id="UP000790787"/>
    </source>
</evidence>
<dbReference type="SUPFAM" id="SSF50249">
    <property type="entry name" value="Nucleic acid-binding proteins"/>
    <property type="match status" value="1"/>
</dbReference>
<dbReference type="PANTHER" id="PTHR47165">
    <property type="entry name" value="OS03G0429900 PROTEIN"/>
    <property type="match status" value="1"/>
</dbReference>
<sequence length="173" mass="20160">MATHTDFIKDITISKIQWKLKVRVVRLWEVPDRYNSDTTFSIKLVLQDEKGDQIQASIGKSVLHLFKTQLNELGLYVMANFIVCQNKEKFKTTKHNLRLTFTQRTTVAETSDPLFPMNIFDLRPYDQLINKVDVDVTELFDVMGEIVDFSEVKMHIQAGVSRKFMNVKLEDDE</sequence>
<dbReference type="Gene3D" id="2.40.50.140">
    <property type="entry name" value="Nucleic acid-binding proteins"/>
    <property type="match status" value="1"/>
</dbReference>
<dbReference type="STRING" id="4097.A0A1S4DFV1"/>
<dbReference type="PaxDb" id="4097-A0A1S4DFV1"/>
<dbReference type="OMA" id="MATHTDF"/>
<evidence type="ECO:0000259" key="1">
    <source>
        <dbReference type="Pfam" id="PF02721"/>
    </source>
</evidence>
<dbReference type="PANTHER" id="PTHR47165:SF4">
    <property type="entry name" value="OS03G0429900 PROTEIN"/>
    <property type="match status" value="1"/>
</dbReference>